<reference evidence="2" key="1">
    <citation type="journal article" date="2021" name="Science">
        <title>Hunting the eagle killer: A cyanobacterial neurotoxin causes vacuolar myelinopathy.</title>
        <authorList>
            <person name="Breinlinger S."/>
            <person name="Phillips T.J."/>
            <person name="Haram B.N."/>
            <person name="Mares J."/>
            <person name="Martinez Yerena J.A."/>
            <person name="Hrouzek P."/>
            <person name="Sobotka R."/>
            <person name="Henderson W.M."/>
            <person name="Schmieder P."/>
            <person name="Williams S.M."/>
            <person name="Lauderdale J.D."/>
            <person name="Wilde H.D."/>
            <person name="Gerrin W."/>
            <person name="Kust A."/>
            <person name="Washington J.W."/>
            <person name="Wagner C."/>
            <person name="Geier B."/>
            <person name="Liebeke M."/>
            <person name="Enke H."/>
            <person name="Niedermeyer T.H.J."/>
            <person name="Wilde S.B."/>
        </authorList>
    </citation>
    <scope>NUCLEOTIDE SEQUENCE [LARGE SCALE GENOMIC DNA]</scope>
    <source>
        <strain evidence="2">Thurmond2011</strain>
    </source>
</reference>
<keyword evidence="2" id="KW-1185">Reference proteome</keyword>
<evidence type="ECO:0000313" key="2">
    <source>
        <dbReference type="Proteomes" id="UP000667802"/>
    </source>
</evidence>
<dbReference type="EMBL" id="JAALHA020000032">
    <property type="protein sequence ID" value="MDR9900277.1"/>
    <property type="molecule type" value="Genomic_DNA"/>
</dbReference>
<comment type="caution">
    <text evidence="1">The sequence shown here is derived from an EMBL/GenBank/DDBJ whole genome shotgun (WGS) entry which is preliminary data.</text>
</comment>
<protein>
    <submittedName>
        <fullName evidence="1">XRE family transcriptional regulator</fullName>
    </submittedName>
</protein>
<dbReference type="SUPFAM" id="SSF47413">
    <property type="entry name" value="lambda repressor-like DNA-binding domains"/>
    <property type="match status" value="1"/>
</dbReference>
<dbReference type="InterPro" id="IPR010982">
    <property type="entry name" value="Lambda_DNA-bd_dom_sf"/>
</dbReference>
<dbReference type="Gene3D" id="1.10.260.40">
    <property type="entry name" value="lambda repressor-like DNA-binding domains"/>
    <property type="match status" value="1"/>
</dbReference>
<gene>
    <name evidence="1" type="ORF">G7B40_037870</name>
</gene>
<organism evidence="1 2">
    <name type="scientific">Aetokthonos hydrillicola Thurmond2011</name>
    <dbReference type="NCBI Taxonomy" id="2712845"/>
    <lineage>
        <taxon>Bacteria</taxon>
        <taxon>Bacillati</taxon>
        <taxon>Cyanobacteriota</taxon>
        <taxon>Cyanophyceae</taxon>
        <taxon>Nostocales</taxon>
        <taxon>Hapalosiphonaceae</taxon>
        <taxon>Aetokthonos</taxon>
    </lineage>
</organism>
<dbReference type="RefSeq" id="WP_208340678.1">
    <property type="nucleotide sequence ID" value="NZ_CAWQFN010000717.1"/>
</dbReference>
<dbReference type="Proteomes" id="UP000667802">
    <property type="component" value="Unassembled WGS sequence"/>
</dbReference>
<evidence type="ECO:0000313" key="1">
    <source>
        <dbReference type="EMBL" id="MDR9900277.1"/>
    </source>
</evidence>
<proteinExistence type="predicted"/>
<name>A0AAP5IG96_9CYAN</name>
<sequence length="126" mass="13859">MKVNNFSQAFDKTLKHYGITGKALSNQSGVSQNHISEFRRNAGNISLQTLSSLMMAMDELAPGSSDYFLSQLCHQQQNGSVSLENKLERMIEAATDEEVEGAMLAIARRWRLKSGNNGHGNQVLSA</sequence>
<accession>A0AAP5IG96</accession>
<dbReference type="GO" id="GO:0003677">
    <property type="term" value="F:DNA binding"/>
    <property type="evidence" value="ECO:0007669"/>
    <property type="project" value="InterPro"/>
</dbReference>
<dbReference type="AlphaFoldDB" id="A0AAP5IG96"/>